<dbReference type="AlphaFoldDB" id="A0A8W8IAC1"/>
<sequence length="160" mass="18482">MVIQCVVFKCSNRQGSKAKEKDVSFFRFPKDRKKRLAWIRAINRDDWTPNEYSRVCSEHFVDSRHSDDPTDINYRTTLFAYKSQQPSESQTARNERLSKRNLLQSTENTFISNPDLPVDDVNIKILKDEGMQCDPDPLLVENMALKKELGGRAPKRGDSA</sequence>
<keyword evidence="1" id="KW-0479">Metal-binding</keyword>
<keyword evidence="8" id="KW-1185">Reference proteome</keyword>
<dbReference type="SUPFAM" id="SSF57716">
    <property type="entry name" value="Glucocorticoid receptor-like (DNA-binding domain)"/>
    <property type="match status" value="1"/>
</dbReference>
<evidence type="ECO:0000256" key="5">
    <source>
        <dbReference type="PROSITE-ProRule" id="PRU00309"/>
    </source>
</evidence>
<evidence type="ECO:0000256" key="1">
    <source>
        <dbReference type="ARBA" id="ARBA00022723"/>
    </source>
</evidence>
<dbReference type="EnsemblMetazoa" id="G13287.1">
    <property type="protein sequence ID" value="G13287.1:cds"/>
    <property type="gene ID" value="G13287"/>
</dbReference>
<organism evidence="7 8">
    <name type="scientific">Magallana gigas</name>
    <name type="common">Pacific oyster</name>
    <name type="synonym">Crassostrea gigas</name>
    <dbReference type="NCBI Taxonomy" id="29159"/>
    <lineage>
        <taxon>Eukaryota</taxon>
        <taxon>Metazoa</taxon>
        <taxon>Spiralia</taxon>
        <taxon>Lophotrochozoa</taxon>
        <taxon>Mollusca</taxon>
        <taxon>Bivalvia</taxon>
        <taxon>Autobranchia</taxon>
        <taxon>Pteriomorphia</taxon>
        <taxon>Ostreida</taxon>
        <taxon>Ostreoidea</taxon>
        <taxon>Ostreidae</taxon>
        <taxon>Magallana</taxon>
    </lineage>
</organism>
<evidence type="ECO:0000256" key="2">
    <source>
        <dbReference type="ARBA" id="ARBA00022771"/>
    </source>
</evidence>
<keyword evidence="2 5" id="KW-0863">Zinc-finger</keyword>
<dbReference type="Gene3D" id="6.20.210.20">
    <property type="entry name" value="THAP domain"/>
    <property type="match status" value="1"/>
</dbReference>
<keyword evidence="4 5" id="KW-0238">DNA-binding</keyword>
<proteinExistence type="predicted"/>
<evidence type="ECO:0000259" key="6">
    <source>
        <dbReference type="PROSITE" id="PS50950"/>
    </source>
</evidence>
<dbReference type="Proteomes" id="UP000005408">
    <property type="component" value="Unassembled WGS sequence"/>
</dbReference>
<protein>
    <recommendedName>
        <fullName evidence="6">THAP-type domain-containing protein</fullName>
    </recommendedName>
</protein>
<accession>A0A8W8IAC1</accession>
<dbReference type="GO" id="GO:0008270">
    <property type="term" value="F:zinc ion binding"/>
    <property type="evidence" value="ECO:0007669"/>
    <property type="project" value="UniProtKB-KW"/>
</dbReference>
<dbReference type="PROSITE" id="PS50950">
    <property type="entry name" value="ZF_THAP"/>
    <property type="match status" value="1"/>
</dbReference>
<dbReference type="SMART" id="SM00980">
    <property type="entry name" value="THAP"/>
    <property type="match status" value="1"/>
</dbReference>
<evidence type="ECO:0000313" key="7">
    <source>
        <dbReference type="EnsemblMetazoa" id="G13287.1:cds"/>
    </source>
</evidence>
<dbReference type="GO" id="GO:0003677">
    <property type="term" value="F:DNA binding"/>
    <property type="evidence" value="ECO:0007669"/>
    <property type="project" value="UniProtKB-UniRule"/>
</dbReference>
<reference evidence="7" key="1">
    <citation type="submission" date="2022-08" db="UniProtKB">
        <authorList>
            <consortium name="EnsemblMetazoa"/>
        </authorList>
    </citation>
    <scope>IDENTIFICATION</scope>
    <source>
        <strain evidence="7">05x7-T-G4-1.051#20</strain>
    </source>
</reference>
<keyword evidence="3" id="KW-0862">Zinc</keyword>
<evidence type="ECO:0000256" key="4">
    <source>
        <dbReference type="ARBA" id="ARBA00023125"/>
    </source>
</evidence>
<evidence type="ECO:0000256" key="3">
    <source>
        <dbReference type="ARBA" id="ARBA00022833"/>
    </source>
</evidence>
<dbReference type="Pfam" id="PF05485">
    <property type="entry name" value="THAP"/>
    <property type="match status" value="1"/>
</dbReference>
<dbReference type="PANTHER" id="PTHR46927">
    <property type="entry name" value="AGAP005574-PA"/>
    <property type="match status" value="1"/>
</dbReference>
<dbReference type="InterPro" id="IPR052224">
    <property type="entry name" value="THAP_domain_protein"/>
</dbReference>
<dbReference type="PANTHER" id="PTHR46927:SF3">
    <property type="entry name" value="THAP-TYPE DOMAIN-CONTAINING PROTEIN"/>
    <property type="match status" value="1"/>
</dbReference>
<evidence type="ECO:0000313" key="8">
    <source>
        <dbReference type="Proteomes" id="UP000005408"/>
    </source>
</evidence>
<feature type="domain" description="THAP-type" evidence="6">
    <location>
        <begin position="1"/>
        <end position="89"/>
    </location>
</feature>
<dbReference type="InterPro" id="IPR038441">
    <property type="entry name" value="THAP_Znf_sf"/>
</dbReference>
<name>A0A8W8IAC1_MAGGI</name>
<dbReference type="InterPro" id="IPR006612">
    <property type="entry name" value="THAP_Znf"/>
</dbReference>